<comment type="caution">
    <text evidence="1">The sequence shown here is derived from an EMBL/GenBank/DDBJ whole genome shotgun (WGS) entry which is preliminary data.</text>
</comment>
<reference evidence="1" key="1">
    <citation type="journal article" date="2021" name="New Phytol.">
        <title>Evolutionary innovations through gain and loss of genes in the ectomycorrhizal Boletales.</title>
        <authorList>
            <person name="Wu G."/>
            <person name="Miyauchi S."/>
            <person name="Morin E."/>
            <person name="Kuo A."/>
            <person name="Drula E."/>
            <person name="Varga T."/>
            <person name="Kohler A."/>
            <person name="Feng B."/>
            <person name="Cao Y."/>
            <person name="Lipzen A."/>
            <person name="Daum C."/>
            <person name="Hundley H."/>
            <person name="Pangilinan J."/>
            <person name="Johnson J."/>
            <person name="Barry K."/>
            <person name="LaButti K."/>
            <person name="Ng V."/>
            <person name="Ahrendt S."/>
            <person name="Min B."/>
            <person name="Choi I.G."/>
            <person name="Park H."/>
            <person name="Plett J.M."/>
            <person name="Magnuson J."/>
            <person name="Spatafora J.W."/>
            <person name="Nagy L.G."/>
            <person name="Henrissat B."/>
            <person name="Grigoriev I.V."/>
            <person name="Yang Z.L."/>
            <person name="Xu J."/>
            <person name="Martin F.M."/>
        </authorList>
    </citation>
    <scope>NUCLEOTIDE SEQUENCE</scope>
    <source>
        <strain evidence="1">KUC20120723A-06</strain>
    </source>
</reference>
<gene>
    <name evidence="1" type="ORF">BV22DRAFT_1085369</name>
</gene>
<name>A0ACB8BPI5_9AGAM</name>
<evidence type="ECO:0000313" key="2">
    <source>
        <dbReference type="Proteomes" id="UP000790709"/>
    </source>
</evidence>
<accession>A0ACB8BPI5</accession>
<keyword evidence="2" id="KW-1185">Reference proteome</keyword>
<evidence type="ECO:0000313" key="1">
    <source>
        <dbReference type="EMBL" id="KAH7927259.1"/>
    </source>
</evidence>
<organism evidence="1 2">
    <name type="scientific">Leucogyrophana mollusca</name>
    <dbReference type="NCBI Taxonomy" id="85980"/>
    <lineage>
        <taxon>Eukaryota</taxon>
        <taxon>Fungi</taxon>
        <taxon>Dikarya</taxon>
        <taxon>Basidiomycota</taxon>
        <taxon>Agaricomycotina</taxon>
        <taxon>Agaricomycetes</taxon>
        <taxon>Agaricomycetidae</taxon>
        <taxon>Boletales</taxon>
        <taxon>Boletales incertae sedis</taxon>
        <taxon>Leucogyrophana</taxon>
    </lineage>
</organism>
<dbReference type="Proteomes" id="UP000790709">
    <property type="component" value="Unassembled WGS sequence"/>
</dbReference>
<dbReference type="EMBL" id="MU266369">
    <property type="protein sequence ID" value="KAH7927259.1"/>
    <property type="molecule type" value="Genomic_DNA"/>
</dbReference>
<proteinExistence type="predicted"/>
<protein>
    <submittedName>
        <fullName evidence="1">Cysteine proteinase</fullName>
    </submittedName>
</protein>
<sequence>MAIGKWNPFGQQIPVAPEDPVVKPLPIPCADGKQFGLENFGNTCYANSVLQALYFCSPFRELVIQHTDPYGALQSISPQLPAIVNPVSPSPTRRKPERKSTQDSANHNGIVHPPTPPVPSSPRTLFSALRSLYIHISQNPAEKGTVAPKAFIDKLKELNEAFRNTMHQDAHEFLNYLLNRIVEEMEEEKKQLHASGDDLPSSLRSSSSISHPPAMAGGTSSISSSSSPGATFIHQIFEGVLTSETRCLTCEKVSARDESFLDLSIDIEQNSSVTACLRQFSASEMLCQKNKFFCDGCCDLQEAEKRMKIKRLPNVLALHLKRFKYQEDVQRYIKLAYRVAFPFELRLFNTVDDAQNPDRLYELFAIVVHIGSGPNHGHYVSIIKTMGTWLVFDDETVDTIKESEIPKYFGESNAGSAYVLYYQAADLDLAALGLRAPPPPPSEPVEPPQHQEMLDPRLAVDSPDWLPQSIPAPPGLTTSPERIESPPPASPSISAQTPTIASSSERSPRKSPSQPLKINMSSPSPPSYPATVGPGSSPNTNSPIKSSIFNTIRHIPSLKVSHDSTGKPASSPVIAFPKEEHASSEPLPLLPPLNGTDKESEKKAGNWFRRKSLKGSGKPRPASEAGGQIPALPSDLSIGASSSPARFQTTGATSKHSKDLGSRRPSEPVLDRSAFPTPFTSRRPTTAGGLKHTSSQERSIRREPSSPVPLSSAVPVSSPHDFSGQTQLRPLPSIPASPQSSKIYQAQSPPSAYSRGSSEYGRPRRHPVTTRSFERSPSPPRLPARPSTAGGAISSGGSRTTGRSLPPPPPMPLNSGSHDEERDNGHVTLPQFDKGKTIARTEGFTKEEESSARPKSTHASAGLSIGAMAGANHSSSTNGSTVSSTVYSARRKMSFTAPLLGFGRKDKDRQKDKDKEREKKT</sequence>